<feature type="transmembrane region" description="Helical" evidence="8">
    <location>
        <begin position="323"/>
        <end position="350"/>
    </location>
</feature>
<dbReference type="EMBL" id="MHFR01000051">
    <property type="protein sequence ID" value="OGW96316.1"/>
    <property type="molecule type" value="Genomic_DNA"/>
</dbReference>
<organism evidence="10 11">
    <name type="scientific">Candidatus Danuiimicrobium aquiferis</name>
    <dbReference type="NCBI Taxonomy" id="1801832"/>
    <lineage>
        <taxon>Bacteria</taxon>
        <taxon>Pseudomonadati</taxon>
        <taxon>Candidatus Omnitrophota</taxon>
        <taxon>Candidatus Danuiimicrobium</taxon>
    </lineage>
</organism>
<feature type="transmembrane region" description="Helical" evidence="8">
    <location>
        <begin position="99"/>
        <end position="115"/>
    </location>
</feature>
<dbReference type="GO" id="GO:0016763">
    <property type="term" value="F:pentosyltransferase activity"/>
    <property type="evidence" value="ECO:0007669"/>
    <property type="project" value="TreeGrafter"/>
</dbReference>
<dbReference type="InterPro" id="IPR038731">
    <property type="entry name" value="RgtA/B/C-like"/>
</dbReference>
<dbReference type="PANTHER" id="PTHR33908">
    <property type="entry name" value="MANNOSYLTRANSFERASE YKCB-RELATED"/>
    <property type="match status" value="1"/>
</dbReference>
<dbReference type="AlphaFoldDB" id="A0A1G1KTS6"/>
<keyword evidence="2" id="KW-1003">Cell membrane</keyword>
<protein>
    <recommendedName>
        <fullName evidence="9">Glycosyltransferase RgtA/B/C/D-like domain-containing protein</fullName>
    </recommendedName>
</protein>
<keyword evidence="3" id="KW-0328">Glycosyltransferase</keyword>
<dbReference type="GO" id="GO:0009103">
    <property type="term" value="P:lipopolysaccharide biosynthetic process"/>
    <property type="evidence" value="ECO:0007669"/>
    <property type="project" value="UniProtKB-ARBA"/>
</dbReference>
<comment type="subcellular location">
    <subcellularLocation>
        <location evidence="1">Cell membrane</location>
        <topology evidence="1">Multi-pass membrane protein</topology>
    </subcellularLocation>
</comment>
<accession>A0A1G1KTS6</accession>
<dbReference type="Proteomes" id="UP000178187">
    <property type="component" value="Unassembled WGS sequence"/>
</dbReference>
<evidence type="ECO:0000256" key="6">
    <source>
        <dbReference type="ARBA" id="ARBA00022989"/>
    </source>
</evidence>
<feature type="transmembrane region" description="Helical" evidence="8">
    <location>
        <begin position="228"/>
        <end position="250"/>
    </location>
</feature>
<dbReference type="PANTHER" id="PTHR33908:SF11">
    <property type="entry name" value="MEMBRANE PROTEIN"/>
    <property type="match status" value="1"/>
</dbReference>
<proteinExistence type="predicted"/>
<feature type="transmembrane region" description="Helical" evidence="8">
    <location>
        <begin position="417"/>
        <end position="437"/>
    </location>
</feature>
<feature type="transmembrane region" description="Helical" evidence="8">
    <location>
        <begin position="386"/>
        <end position="405"/>
    </location>
</feature>
<gene>
    <name evidence="10" type="ORF">A3G33_03150</name>
</gene>
<feature type="transmembrane region" description="Helical" evidence="8">
    <location>
        <begin position="16"/>
        <end position="34"/>
    </location>
</feature>
<sequence>MNQYLSRLTFLKKEPIIVFFFLAIILALNAIGLYHKQFTYDEGRHYEFGTKMLELKSDRYDDSKMPVSALNAMPLKIWTMIEPYKWSQPFRSLRKMQRARFVTTLFSVLLATFVFRWAKALYGITAGFISLTLYSFSPNILAHSRLITTDLFGACMTTIALYSYWRFIKAGRWGRALGSAFVLGLCQLTKYSCVFLYPIFLLIAIAIYSPVVLELIRKRSYLLLLRNAGRFFATAVLFIIISLIPINLGFYCNKSFTKLSQYTFKSDFFTRLQPKILQIADFPVPTPVPYLEGLDWVKYHDETGKGFGNVYLFETLRKGKGFIGYYFFAWLYKVPLTAQLFFILALLTFFRKKSQRCSIQDELFILIPVVFFFIYLNFFFQAQMGIRLFLAVIPLVHVFCGRLFINWPNFRPAAKNLTIGLLVFYIVSTLSYTPHFLSYFNELVLDRKFTYRILGDSNIDWGENQWYLEQYVKKHPESIVTPPAPIAGRVIVTINDLTGVNEDPNKYRWLRENFKPVDHVAYSYLVYQVSGDQLQRIINNYKTAK</sequence>
<evidence type="ECO:0000313" key="11">
    <source>
        <dbReference type="Proteomes" id="UP000178187"/>
    </source>
</evidence>
<evidence type="ECO:0000259" key="9">
    <source>
        <dbReference type="Pfam" id="PF13231"/>
    </source>
</evidence>
<feature type="transmembrane region" description="Helical" evidence="8">
    <location>
        <begin position="146"/>
        <end position="165"/>
    </location>
</feature>
<reference evidence="10 11" key="1">
    <citation type="journal article" date="2016" name="Nat. Commun.">
        <title>Thousands of microbial genomes shed light on interconnected biogeochemical processes in an aquifer system.</title>
        <authorList>
            <person name="Anantharaman K."/>
            <person name="Brown C.T."/>
            <person name="Hug L.A."/>
            <person name="Sharon I."/>
            <person name="Castelle C.J."/>
            <person name="Probst A.J."/>
            <person name="Thomas B.C."/>
            <person name="Singh A."/>
            <person name="Wilkins M.J."/>
            <person name="Karaoz U."/>
            <person name="Brodie E.L."/>
            <person name="Williams K.H."/>
            <person name="Hubbard S.S."/>
            <person name="Banfield J.F."/>
        </authorList>
    </citation>
    <scope>NUCLEOTIDE SEQUENCE [LARGE SCALE GENOMIC DNA]</scope>
</reference>
<keyword evidence="6 8" id="KW-1133">Transmembrane helix</keyword>
<keyword evidence="7 8" id="KW-0472">Membrane</keyword>
<evidence type="ECO:0000256" key="8">
    <source>
        <dbReference type="SAM" id="Phobius"/>
    </source>
</evidence>
<evidence type="ECO:0000256" key="5">
    <source>
        <dbReference type="ARBA" id="ARBA00022692"/>
    </source>
</evidence>
<dbReference type="GO" id="GO:0005886">
    <property type="term" value="C:plasma membrane"/>
    <property type="evidence" value="ECO:0007669"/>
    <property type="project" value="UniProtKB-SubCell"/>
</dbReference>
<comment type="caution">
    <text evidence="10">The sequence shown here is derived from an EMBL/GenBank/DDBJ whole genome shotgun (WGS) entry which is preliminary data.</text>
</comment>
<keyword evidence="5 8" id="KW-0812">Transmembrane</keyword>
<evidence type="ECO:0000256" key="3">
    <source>
        <dbReference type="ARBA" id="ARBA00022676"/>
    </source>
</evidence>
<evidence type="ECO:0000256" key="7">
    <source>
        <dbReference type="ARBA" id="ARBA00023136"/>
    </source>
</evidence>
<name>A0A1G1KTS6_9BACT</name>
<feature type="domain" description="Glycosyltransferase RgtA/B/C/D-like" evidence="9">
    <location>
        <begin position="96"/>
        <end position="219"/>
    </location>
</feature>
<keyword evidence="4" id="KW-0808">Transferase</keyword>
<feature type="transmembrane region" description="Helical" evidence="8">
    <location>
        <begin position="362"/>
        <end position="380"/>
    </location>
</feature>
<evidence type="ECO:0000313" key="10">
    <source>
        <dbReference type="EMBL" id="OGW96316.1"/>
    </source>
</evidence>
<dbReference type="InterPro" id="IPR050297">
    <property type="entry name" value="LipidA_mod_glycosyltrf_83"/>
</dbReference>
<feature type="transmembrane region" description="Helical" evidence="8">
    <location>
        <begin position="195"/>
        <end position="216"/>
    </location>
</feature>
<evidence type="ECO:0000256" key="1">
    <source>
        <dbReference type="ARBA" id="ARBA00004651"/>
    </source>
</evidence>
<evidence type="ECO:0000256" key="4">
    <source>
        <dbReference type="ARBA" id="ARBA00022679"/>
    </source>
</evidence>
<evidence type="ECO:0000256" key="2">
    <source>
        <dbReference type="ARBA" id="ARBA00022475"/>
    </source>
</evidence>
<dbReference type="Pfam" id="PF13231">
    <property type="entry name" value="PMT_2"/>
    <property type="match status" value="1"/>
</dbReference>